<keyword evidence="4 6" id="KW-1133">Transmembrane helix</keyword>
<dbReference type="GO" id="GO:0043190">
    <property type="term" value="C:ATP-binding cassette (ABC) transporter complex"/>
    <property type="evidence" value="ECO:0007669"/>
    <property type="project" value="InterPro"/>
</dbReference>
<dbReference type="PANTHER" id="PTHR33529">
    <property type="entry name" value="SLR0882 PROTEIN-RELATED"/>
    <property type="match status" value="1"/>
</dbReference>
<evidence type="ECO:0000256" key="5">
    <source>
        <dbReference type="ARBA" id="ARBA00023136"/>
    </source>
</evidence>
<evidence type="ECO:0000313" key="8">
    <source>
        <dbReference type="Proteomes" id="UP000192418"/>
    </source>
</evidence>
<gene>
    <name evidence="7" type="ORF">SAMN02746065_102176</name>
</gene>
<keyword evidence="8" id="KW-1185">Reference proteome</keyword>
<dbReference type="OrthoDB" id="9792188at2"/>
<dbReference type="EMBL" id="FWXY01000002">
    <property type="protein sequence ID" value="SMC45836.1"/>
    <property type="molecule type" value="Genomic_DNA"/>
</dbReference>
<feature type="transmembrane region" description="Helical" evidence="6">
    <location>
        <begin position="40"/>
        <end position="58"/>
    </location>
</feature>
<dbReference type="STRING" id="1121400.SAMN02746065_102176"/>
<evidence type="ECO:0000256" key="1">
    <source>
        <dbReference type="ARBA" id="ARBA00004651"/>
    </source>
</evidence>
<feature type="transmembrane region" description="Helical" evidence="6">
    <location>
        <begin position="314"/>
        <end position="332"/>
    </location>
</feature>
<evidence type="ECO:0000256" key="4">
    <source>
        <dbReference type="ARBA" id="ARBA00022989"/>
    </source>
</evidence>
<accession>A0A1W1ZBX4</accession>
<dbReference type="AlphaFoldDB" id="A0A1W1ZBX4"/>
<evidence type="ECO:0000313" key="7">
    <source>
        <dbReference type="EMBL" id="SMC45836.1"/>
    </source>
</evidence>
<keyword evidence="3 6" id="KW-0812">Transmembrane</keyword>
<dbReference type="Pfam" id="PF03739">
    <property type="entry name" value="LptF_LptG"/>
    <property type="match status" value="1"/>
</dbReference>
<protein>
    <submittedName>
        <fullName evidence="7">Lipopolysaccharide export system permease protein</fullName>
    </submittedName>
</protein>
<dbReference type="PANTHER" id="PTHR33529:SF6">
    <property type="entry name" value="YJGP_YJGQ FAMILY PERMEASE"/>
    <property type="match status" value="1"/>
</dbReference>
<feature type="transmembrane region" description="Helical" evidence="6">
    <location>
        <begin position="104"/>
        <end position="123"/>
    </location>
</feature>
<feature type="transmembrane region" description="Helical" evidence="6">
    <location>
        <begin position="13"/>
        <end position="33"/>
    </location>
</feature>
<feature type="transmembrane region" description="Helical" evidence="6">
    <location>
        <begin position="64"/>
        <end position="83"/>
    </location>
</feature>
<organism evidence="7 8">
    <name type="scientific">Desulfocicer vacuolatum DSM 3385</name>
    <dbReference type="NCBI Taxonomy" id="1121400"/>
    <lineage>
        <taxon>Bacteria</taxon>
        <taxon>Pseudomonadati</taxon>
        <taxon>Thermodesulfobacteriota</taxon>
        <taxon>Desulfobacteria</taxon>
        <taxon>Desulfobacterales</taxon>
        <taxon>Desulfobacteraceae</taxon>
        <taxon>Desulfocicer</taxon>
    </lineage>
</organism>
<reference evidence="7 8" key="1">
    <citation type="submission" date="2017-04" db="EMBL/GenBank/DDBJ databases">
        <authorList>
            <person name="Afonso C.L."/>
            <person name="Miller P.J."/>
            <person name="Scott M.A."/>
            <person name="Spackman E."/>
            <person name="Goraichik I."/>
            <person name="Dimitrov K.M."/>
            <person name="Suarez D.L."/>
            <person name="Swayne D.E."/>
        </authorList>
    </citation>
    <scope>NUCLEOTIDE SEQUENCE [LARGE SCALE GENOMIC DNA]</scope>
    <source>
        <strain evidence="7 8">DSM 3385</strain>
    </source>
</reference>
<name>A0A1W1ZBX4_9BACT</name>
<dbReference type="Proteomes" id="UP000192418">
    <property type="component" value="Unassembled WGS sequence"/>
</dbReference>
<dbReference type="InterPro" id="IPR005495">
    <property type="entry name" value="LptG/LptF_permease"/>
</dbReference>
<keyword evidence="5 6" id="KW-0472">Membrane</keyword>
<comment type="subcellular location">
    <subcellularLocation>
        <location evidence="1">Cell membrane</location>
        <topology evidence="1">Multi-pass membrane protein</topology>
    </subcellularLocation>
</comment>
<evidence type="ECO:0000256" key="2">
    <source>
        <dbReference type="ARBA" id="ARBA00022475"/>
    </source>
</evidence>
<dbReference type="GO" id="GO:0015920">
    <property type="term" value="P:lipopolysaccharide transport"/>
    <property type="evidence" value="ECO:0007669"/>
    <property type="project" value="TreeGrafter"/>
</dbReference>
<evidence type="ECO:0000256" key="6">
    <source>
        <dbReference type="SAM" id="Phobius"/>
    </source>
</evidence>
<sequence>MIPVLYRYIFRELVSPFGVSLLFLTFVFVMTRIPDITNMVVNYNMGISAVFSLVLYSLPRFMEFTLPMSVMIAVLLTFMRMSGANEIIALKGGGMSIYRLLPPVAFFCTLMTLITLWVTVWAVPWGKHAFTVLGQEMARANINVALKERQFNTPFDNVMIYVSAIDIKTARLKDVFIEDGRDPDSVNITVAAQGALVSRPNEGIYTLTLENGIINQVSLDRSAAHQIQFDRYDINFDVGLPDHKQRIDKKDLDEMGIRELLTVARDGKQGAEKRHEARMELHEKLAIPFACLALGLLALPLGLQSLSARHAPGFGLALFFFMGYYMLLALGWSAGGSGGYPPGVAMWLPNCVMGGTAIYLIKQVAGERFFHMPHLFILRKRER</sequence>
<dbReference type="InterPro" id="IPR030922">
    <property type="entry name" value="LptF"/>
</dbReference>
<dbReference type="GO" id="GO:0055085">
    <property type="term" value="P:transmembrane transport"/>
    <property type="evidence" value="ECO:0007669"/>
    <property type="project" value="InterPro"/>
</dbReference>
<feature type="transmembrane region" description="Helical" evidence="6">
    <location>
        <begin position="344"/>
        <end position="361"/>
    </location>
</feature>
<proteinExistence type="predicted"/>
<dbReference type="NCBIfam" id="TIGR04407">
    <property type="entry name" value="LptF_YjgP"/>
    <property type="match status" value="1"/>
</dbReference>
<evidence type="ECO:0000256" key="3">
    <source>
        <dbReference type="ARBA" id="ARBA00022692"/>
    </source>
</evidence>
<feature type="transmembrane region" description="Helical" evidence="6">
    <location>
        <begin position="285"/>
        <end position="302"/>
    </location>
</feature>
<keyword evidence="2" id="KW-1003">Cell membrane</keyword>